<dbReference type="Gene3D" id="3.40.50.2000">
    <property type="entry name" value="Glycogen Phosphorylase B"/>
    <property type="match status" value="2"/>
</dbReference>
<comment type="caution">
    <text evidence="3">The sequence shown here is derived from an EMBL/GenBank/DDBJ whole genome shotgun (WGS) entry which is preliminary data.</text>
</comment>
<evidence type="ECO:0000313" key="3">
    <source>
        <dbReference type="EMBL" id="TQE90940.1"/>
    </source>
</evidence>
<dbReference type="SUPFAM" id="SSF53756">
    <property type="entry name" value="UDP-Glycosyltransferase/glycogen phosphorylase"/>
    <property type="match status" value="1"/>
</dbReference>
<dbReference type="GO" id="GO:0016757">
    <property type="term" value="F:glycosyltransferase activity"/>
    <property type="evidence" value="ECO:0007669"/>
    <property type="project" value="InterPro"/>
</dbReference>
<dbReference type="OrthoDB" id="9806653at2"/>
<organism evidence="3 4">
    <name type="scientific">Ureibacillus terrenus</name>
    <dbReference type="NCBI Taxonomy" id="118246"/>
    <lineage>
        <taxon>Bacteria</taxon>
        <taxon>Bacillati</taxon>
        <taxon>Bacillota</taxon>
        <taxon>Bacilli</taxon>
        <taxon>Bacillales</taxon>
        <taxon>Caryophanaceae</taxon>
        <taxon>Ureibacillus</taxon>
    </lineage>
</organism>
<dbReference type="PANTHER" id="PTHR46401">
    <property type="entry name" value="GLYCOSYLTRANSFERASE WBBK-RELATED"/>
    <property type="match status" value="1"/>
</dbReference>
<reference evidence="3 4" key="1">
    <citation type="submission" date="2019-06" db="EMBL/GenBank/DDBJ databases">
        <title>Genome sequence of Ureibacillus terrenus.</title>
        <authorList>
            <person name="Maclea K.S."/>
            <person name="Simoes M."/>
        </authorList>
    </citation>
    <scope>NUCLEOTIDE SEQUENCE [LARGE SCALE GENOMIC DNA]</scope>
    <source>
        <strain evidence="3 4">ATCC BAA-384</strain>
    </source>
</reference>
<evidence type="ECO:0000256" key="1">
    <source>
        <dbReference type="ARBA" id="ARBA00022679"/>
    </source>
</evidence>
<sequence>MDNLIVGVDASNIRAGGGLTHLKNLLDYFETENSNIKKIIVWGNQETLLKLPEKEHIIKESHPLIKKSIISRTFWQKFILPKLLEKNSVNALLSPGGITPKRKKNIPYIAISQNLLPFEKSEYTRYPILSYTRLRLFILRKAQLKSFKNSDGIIFLSEYAKNVIQKKLGNSEENYNIVIRHGIEKRFLKKPRVTTDIVNYSNQNPFKILYVSIINYYKHQIKVAEACRKLREKGYPIEIEFIGPSYKPALLDFEKYISNLDDSTFIKYSGKIPFEELHNKYYNADAFIFASSCENLPNILIEAMASGLPIASSNKGPMPEVLGDAGVYFDPENVEEIAIAIETLLTNKELRTKLANLAYKKAQEYSWENCAFETFKFVENICLKKEKVH</sequence>
<dbReference type="RefSeq" id="WP_141602232.1">
    <property type="nucleotide sequence ID" value="NZ_VIGD01000008.1"/>
</dbReference>
<proteinExistence type="predicted"/>
<dbReference type="InterPro" id="IPR001296">
    <property type="entry name" value="Glyco_trans_1"/>
</dbReference>
<dbReference type="GO" id="GO:0009103">
    <property type="term" value="P:lipopolysaccharide biosynthetic process"/>
    <property type="evidence" value="ECO:0007669"/>
    <property type="project" value="TreeGrafter"/>
</dbReference>
<protein>
    <submittedName>
        <fullName evidence="3">Glycosyltransferase family 4 protein</fullName>
    </submittedName>
</protein>
<evidence type="ECO:0000313" key="4">
    <source>
        <dbReference type="Proteomes" id="UP000315753"/>
    </source>
</evidence>
<keyword evidence="1 3" id="KW-0808">Transferase</keyword>
<dbReference type="PANTHER" id="PTHR46401:SF2">
    <property type="entry name" value="GLYCOSYLTRANSFERASE WBBK-RELATED"/>
    <property type="match status" value="1"/>
</dbReference>
<evidence type="ECO:0000259" key="2">
    <source>
        <dbReference type="Pfam" id="PF00534"/>
    </source>
</evidence>
<feature type="domain" description="Glycosyl transferase family 1" evidence="2">
    <location>
        <begin position="201"/>
        <end position="360"/>
    </location>
</feature>
<dbReference type="CDD" id="cd03809">
    <property type="entry name" value="GT4_MtfB-like"/>
    <property type="match status" value="1"/>
</dbReference>
<dbReference type="Proteomes" id="UP000315753">
    <property type="component" value="Unassembled WGS sequence"/>
</dbReference>
<name>A0A540V2G1_9BACL</name>
<dbReference type="Pfam" id="PF00534">
    <property type="entry name" value="Glycos_transf_1"/>
    <property type="match status" value="1"/>
</dbReference>
<keyword evidence="4" id="KW-1185">Reference proteome</keyword>
<gene>
    <name evidence="3" type="ORF">FKZ59_08010</name>
</gene>
<dbReference type="AlphaFoldDB" id="A0A540V2G1"/>
<accession>A0A540V2G1</accession>
<dbReference type="EMBL" id="VIGD01000008">
    <property type="protein sequence ID" value="TQE90940.1"/>
    <property type="molecule type" value="Genomic_DNA"/>
</dbReference>